<dbReference type="PANTHER" id="PTHR30472">
    <property type="entry name" value="FERRIC ENTEROBACTIN TRANSPORT SYSTEM PERMEASE PROTEIN"/>
    <property type="match status" value="1"/>
</dbReference>
<keyword evidence="12" id="KW-1185">Reference proteome</keyword>
<feature type="transmembrane region" description="Helical" evidence="10">
    <location>
        <begin position="263"/>
        <end position="283"/>
    </location>
</feature>
<feature type="transmembrane region" description="Helical" evidence="10">
    <location>
        <begin position="223"/>
        <end position="256"/>
    </location>
</feature>
<dbReference type="GO" id="GO:0022857">
    <property type="term" value="F:transmembrane transporter activity"/>
    <property type="evidence" value="ECO:0007669"/>
    <property type="project" value="InterPro"/>
</dbReference>
<keyword evidence="8" id="KW-0408">Iron</keyword>
<feature type="transmembrane region" description="Helical" evidence="10">
    <location>
        <begin position="289"/>
        <end position="310"/>
    </location>
</feature>
<keyword evidence="3" id="KW-0813">Transport</keyword>
<accession>S5Z437</accession>
<protein>
    <submittedName>
        <fullName evidence="11">Iron ABC transporter permease</fullName>
    </submittedName>
</protein>
<evidence type="ECO:0000256" key="10">
    <source>
        <dbReference type="SAM" id="Phobius"/>
    </source>
</evidence>
<sequence length="316" mass="35634">MSKQMKLTMLIVLALVLIALFMFTQLRGDPAYVLRSRGEKVIAMVLVGWAGAMSTVIFQTMTNNRILTPSIIGFDSVYMLIQTAVVFLFGSMTLIMMNDTMHFLLSAGSMIGFSLLLYSFLFRREGQNLYFILLVGMILGAFFQSLTSFMQYLIDPNEFSIIQDRMFASVNNMKTELLWPTGAVIVAATWYIYSHLHELDVLSLGKDHAINLGIHYEKVVRRLLMVVAVLVAVSTALVGPIMFFGLIVANVAYTFFQTYEHRYLLTGAALFGVVALVGGQWMVERVFTFSTTLSVIVNMIGGMYFLYLLLKERKAW</sequence>
<evidence type="ECO:0000256" key="7">
    <source>
        <dbReference type="ARBA" id="ARBA00022989"/>
    </source>
</evidence>
<dbReference type="EMBL" id="CP006254">
    <property type="protein sequence ID" value="AGT31727.1"/>
    <property type="molecule type" value="Genomic_DNA"/>
</dbReference>
<proteinExistence type="inferred from homology"/>
<dbReference type="CDD" id="cd06550">
    <property type="entry name" value="TM_ABC_iron-siderophores_like"/>
    <property type="match status" value="1"/>
</dbReference>
<dbReference type="Pfam" id="PF01032">
    <property type="entry name" value="FecCD"/>
    <property type="match status" value="1"/>
</dbReference>
<feature type="transmembrane region" description="Helical" evidence="10">
    <location>
        <begin position="103"/>
        <end position="122"/>
    </location>
</feature>
<organism evidence="11 12">
    <name type="scientific">Geobacillus genomosp. 3</name>
    <dbReference type="NCBI Taxonomy" id="1921421"/>
    <lineage>
        <taxon>Bacteria</taxon>
        <taxon>Bacillati</taxon>
        <taxon>Bacillota</taxon>
        <taxon>Bacilli</taxon>
        <taxon>Bacillales</taxon>
        <taxon>Anoxybacillaceae</taxon>
        <taxon>Geobacillus</taxon>
    </lineage>
</organism>
<dbReference type="Proteomes" id="UP000015500">
    <property type="component" value="Chromosome"/>
</dbReference>
<evidence type="ECO:0000256" key="8">
    <source>
        <dbReference type="ARBA" id="ARBA00023004"/>
    </source>
</evidence>
<dbReference type="OrthoDB" id="9796260at2"/>
<feature type="transmembrane region" description="Helical" evidence="10">
    <location>
        <begin position="38"/>
        <end position="58"/>
    </location>
</feature>
<reference evidence="11 12" key="1">
    <citation type="journal article" date="2014" name="Genome Announc.">
        <title>Complete Genome Sequence of the Thermophilic Polychlorinated Biphenyl Degrader Geobacillus sp. Strain JF8 (NBRC 109937).</title>
        <authorList>
            <person name="Shintani M."/>
            <person name="Ohtsubo Y."/>
            <person name="Fukuda K."/>
            <person name="Hosoyama A."/>
            <person name="Ohji S."/>
            <person name="Yamazoe A."/>
            <person name="Fujita N."/>
            <person name="Nagata Y."/>
            <person name="Tsuda M."/>
            <person name="Hatta T."/>
            <person name="Kimbara K."/>
        </authorList>
    </citation>
    <scope>NUCLEOTIDE SEQUENCE [LARGE SCALE GENOMIC DNA]</scope>
    <source>
        <strain evidence="11 12">JF8</strain>
    </source>
</reference>
<dbReference type="GO" id="GO:0033214">
    <property type="term" value="P:siderophore-iron import into cell"/>
    <property type="evidence" value="ECO:0007669"/>
    <property type="project" value="TreeGrafter"/>
</dbReference>
<feature type="transmembrane region" description="Helical" evidence="10">
    <location>
        <begin position="78"/>
        <end position="97"/>
    </location>
</feature>
<evidence type="ECO:0000256" key="2">
    <source>
        <dbReference type="ARBA" id="ARBA00007935"/>
    </source>
</evidence>
<dbReference type="FunFam" id="1.10.3470.10:FF:000004">
    <property type="entry name" value="Iron compound ABC transporter, permease"/>
    <property type="match status" value="1"/>
</dbReference>
<comment type="subcellular location">
    <subcellularLocation>
        <location evidence="1">Cell membrane</location>
        <topology evidence="1">Multi-pass membrane protein</topology>
    </subcellularLocation>
</comment>
<dbReference type="HOGENOM" id="CLU_050494_0_0_9"/>
<comment type="similarity">
    <text evidence="2">Belongs to the binding-protein-dependent transport system permease family. FecCD subfamily.</text>
</comment>
<keyword evidence="6 10" id="KW-0812">Transmembrane</keyword>
<dbReference type="AlphaFoldDB" id="S5Z437"/>
<dbReference type="PATRIC" id="fig|1345697.3.peg.1354"/>
<keyword evidence="9 10" id="KW-0472">Membrane</keyword>
<keyword evidence="5" id="KW-0410">Iron transport</keyword>
<evidence type="ECO:0000313" key="12">
    <source>
        <dbReference type="Proteomes" id="UP000015500"/>
    </source>
</evidence>
<dbReference type="SUPFAM" id="SSF81345">
    <property type="entry name" value="ABC transporter involved in vitamin B12 uptake, BtuC"/>
    <property type="match status" value="1"/>
</dbReference>
<keyword evidence="7 10" id="KW-1133">Transmembrane helix</keyword>
<dbReference type="KEGG" id="gjf:M493_07210"/>
<evidence type="ECO:0000256" key="1">
    <source>
        <dbReference type="ARBA" id="ARBA00004651"/>
    </source>
</evidence>
<dbReference type="GO" id="GO:0005886">
    <property type="term" value="C:plasma membrane"/>
    <property type="evidence" value="ECO:0007669"/>
    <property type="project" value="UniProtKB-SubCell"/>
</dbReference>
<name>S5Z437_GEOG3</name>
<dbReference type="InterPro" id="IPR037294">
    <property type="entry name" value="ABC_BtuC-like"/>
</dbReference>
<dbReference type="PANTHER" id="PTHR30472:SF19">
    <property type="entry name" value="PETROBACTIN IMPORT SYSTEM PERMEASE PROTEIN YCLO"/>
    <property type="match status" value="1"/>
</dbReference>
<dbReference type="STRING" id="1921421.M493_07210"/>
<feature type="transmembrane region" description="Helical" evidence="10">
    <location>
        <begin position="129"/>
        <end position="154"/>
    </location>
</feature>
<keyword evidence="4" id="KW-1003">Cell membrane</keyword>
<evidence type="ECO:0000256" key="3">
    <source>
        <dbReference type="ARBA" id="ARBA00022448"/>
    </source>
</evidence>
<evidence type="ECO:0000256" key="6">
    <source>
        <dbReference type="ARBA" id="ARBA00022692"/>
    </source>
</evidence>
<dbReference type="Gene3D" id="1.10.3470.10">
    <property type="entry name" value="ABC transporter involved in vitamin B12 uptake, BtuC"/>
    <property type="match status" value="1"/>
</dbReference>
<keyword evidence="5" id="KW-0406">Ion transport</keyword>
<evidence type="ECO:0000256" key="9">
    <source>
        <dbReference type="ARBA" id="ARBA00023136"/>
    </source>
</evidence>
<evidence type="ECO:0000256" key="5">
    <source>
        <dbReference type="ARBA" id="ARBA00022496"/>
    </source>
</evidence>
<dbReference type="InterPro" id="IPR000522">
    <property type="entry name" value="ABC_transptr_permease_BtuC"/>
</dbReference>
<evidence type="ECO:0000313" key="11">
    <source>
        <dbReference type="EMBL" id="AGT31727.1"/>
    </source>
</evidence>
<gene>
    <name evidence="11" type="ORF">M493_07210</name>
</gene>
<dbReference type="RefSeq" id="WP_020959537.1">
    <property type="nucleotide sequence ID" value="NC_022080.4"/>
</dbReference>
<evidence type="ECO:0000256" key="4">
    <source>
        <dbReference type="ARBA" id="ARBA00022475"/>
    </source>
</evidence>